<dbReference type="Pfam" id="PF03808">
    <property type="entry name" value="Glyco_tran_WecG"/>
    <property type="match status" value="1"/>
</dbReference>
<dbReference type="GO" id="GO:0016758">
    <property type="term" value="F:hexosyltransferase activity"/>
    <property type="evidence" value="ECO:0007669"/>
    <property type="project" value="TreeGrafter"/>
</dbReference>
<keyword evidence="1" id="KW-0328">Glycosyltransferase</keyword>
<reference evidence="3 4" key="1">
    <citation type="journal article" date="2000" name="Arch. Microbiol.">
        <title>Rhodobaca bogoriensis gen. nov. and sp. nov., an alkaliphilic purple nonsulfur bacterium from African Rift Valley soda lakes.</title>
        <authorList>
            <person name="Milford A.D."/>
            <person name="Achenbach L.A."/>
            <person name="Jung D.O."/>
            <person name="Madigan M.T."/>
        </authorList>
    </citation>
    <scope>NUCLEOTIDE SEQUENCE [LARGE SCALE GENOMIC DNA]</scope>
    <source>
        <strain evidence="3 4">2376</strain>
    </source>
</reference>
<dbReference type="CDD" id="cd06533">
    <property type="entry name" value="Glyco_transf_WecG_TagA"/>
    <property type="match status" value="1"/>
</dbReference>
<keyword evidence="2 3" id="KW-0808">Transferase</keyword>
<evidence type="ECO:0000313" key="4">
    <source>
        <dbReference type="Proteomes" id="UP000529417"/>
    </source>
</evidence>
<protein>
    <submittedName>
        <fullName evidence="3">WecB/TagA/CpsF family glycosyltransferase</fullName>
    </submittedName>
</protein>
<dbReference type="InterPro" id="IPR004629">
    <property type="entry name" value="WecG_TagA_CpsF"/>
</dbReference>
<organism evidence="3 4">
    <name type="scientific">Rhabdonatronobacter sediminivivens</name>
    <dbReference type="NCBI Taxonomy" id="2743469"/>
    <lineage>
        <taxon>Bacteria</taxon>
        <taxon>Pseudomonadati</taxon>
        <taxon>Pseudomonadota</taxon>
        <taxon>Alphaproteobacteria</taxon>
        <taxon>Rhodobacterales</taxon>
        <taxon>Paracoccaceae</taxon>
        <taxon>Rhabdonatronobacter</taxon>
    </lineage>
</organism>
<keyword evidence="4" id="KW-1185">Reference proteome</keyword>
<comment type="caution">
    <text evidence="3">The sequence shown here is derived from an EMBL/GenBank/DDBJ whole genome shotgun (WGS) entry which is preliminary data.</text>
</comment>
<evidence type="ECO:0000256" key="2">
    <source>
        <dbReference type="ARBA" id="ARBA00022679"/>
    </source>
</evidence>
<dbReference type="AlphaFoldDB" id="A0A7Z0HZQ1"/>
<dbReference type="NCBIfam" id="TIGR00696">
    <property type="entry name" value="wecG_tagA_cpsF"/>
    <property type="match status" value="1"/>
</dbReference>
<evidence type="ECO:0000313" key="3">
    <source>
        <dbReference type="EMBL" id="NYS24854.1"/>
    </source>
</evidence>
<accession>A0A7Z0HZQ1</accession>
<dbReference type="PANTHER" id="PTHR34136">
    <property type="match status" value="1"/>
</dbReference>
<name>A0A7Z0HZQ1_9RHOB</name>
<proteinExistence type="predicted"/>
<dbReference type="EMBL" id="JACBXS010000012">
    <property type="protein sequence ID" value="NYS24854.1"/>
    <property type="molecule type" value="Genomic_DNA"/>
</dbReference>
<gene>
    <name evidence="3" type="ORF">HUK65_07585</name>
</gene>
<evidence type="ECO:0000256" key="1">
    <source>
        <dbReference type="ARBA" id="ARBA00022676"/>
    </source>
</evidence>
<sequence length="253" mass="27237">MAFRFGATRIDVNIPDSAALLAEVARRFRSGQGFALATINLDHLVKLRADPAFRKVYAAQDLVVADGNPVVWLSRLAARPVSLVPGSDIVLPLCRAAHAAGVSIALVGSTEAVLDKVAQALEAQFPGLKIALGAAPPMGFDPQGAQARDILRQIDAADARLCLVAMGAPKQEAFAQLGRDIAPACGFASIGAGLDFIAGTQRRAPRLMRMLALEWLWRMLLSPRRLALRYLRCAMVLPPAMLDAWRLRRAARN</sequence>
<dbReference type="Proteomes" id="UP000529417">
    <property type="component" value="Unassembled WGS sequence"/>
</dbReference>
<dbReference type="PANTHER" id="PTHR34136:SF1">
    <property type="entry name" value="UDP-N-ACETYL-D-MANNOSAMINURONIC ACID TRANSFERASE"/>
    <property type="match status" value="1"/>
</dbReference>